<dbReference type="EMBL" id="JAGPXC010000011">
    <property type="protein sequence ID" value="KAH6645483.1"/>
    <property type="molecule type" value="Genomic_DNA"/>
</dbReference>
<dbReference type="OrthoDB" id="438641at2759"/>
<evidence type="ECO:0000313" key="2">
    <source>
        <dbReference type="EMBL" id="KAH6645483.1"/>
    </source>
</evidence>
<dbReference type="RefSeq" id="XP_045951997.1">
    <property type="nucleotide sequence ID" value="XM_046104189.1"/>
</dbReference>
<dbReference type="SUPFAM" id="SSF82199">
    <property type="entry name" value="SET domain"/>
    <property type="match status" value="1"/>
</dbReference>
<comment type="caution">
    <text evidence="2">The sequence shown here is derived from an EMBL/GenBank/DDBJ whole genome shotgun (WGS) entry which is preliminary data.</text>
</comment>
<keyword evidence="3" id="KW-1185">Reference proteome</keyword>
<dbReference type="InterPro" id="IPR046341">
    <property type="entry name" value="SET_dom_sf"/>
</dbReference>
<dbReference type="AlphaFoldDB" id="A0A9P8RGD6"/>
<feature type="domain" description="SET" evidence="1">
    <location>
        <begin position="354"/>
        <end position="551"/>
    </location>
</feature>
<dbReference type="InterPro" id="IPR011990">
    <property type="entry name" value="TPR-like_helical_dom_sf"/>
</dbReference>
<proteinExistence type="predicted"/>
<dbReference type="Pfam" id="PF00856">
    <property type="entry name" value="SET"/>
    <property type="match status" value="1"/>
</dbReference>
<name>A0A9P8RGD6_9PEZI</name>
<sequence length="754" mass="85255">MDIKDVSDVDNYREFFDRVTRLAERASRRKGENPQDHPPPYLVVSQFMMSLSQATSMGTKGNHTISTSQVPPYYYPCVLPTHRLTPLTISSMTLEHHHRGNLALIHVLTPPDRMTAVMAVVEDEEGTAVLLQLYNQPEEPRVSKEWILRVGDVCIIKEPFFKATTSGSYSLRVDHVSDIVWLKDTDDRIPLKWRKRVLCLDETSKDIRRQGNTAVHNQNWTEAEYLYTRAICIATTPEEQQLAHLNRSLTNLHLNRPKKALYDASKSCESDIEPNEKALFRQAKAFYSLAKFKLCMEKLIVLVRCNPRNTDTWAEIRRVKQRLLEEETGSYDFASMYKQAEATPPLIDCATYVGPVAVRNSVGRGRGLFTTRAVKSGELLFCEKAFAYSYAGDDSSIGRSNTTILMNLSTGTICVGGQAHLITQVVQKLYHDPSEAKVFIDLYHGDYTPVKTFEADGSPVVDTFFVAKIIQLNCFGAPRSSYNSIVTDQNYTDTKESEKPTSHTTCGIWSLASRINHSCISNCRRSFIGDMQIVRACHDMEAETELYFAYRPALPHQTYEETQKGLSGWGFNCSCALCLDKKSTSRNTIQQRKTLISGLKAILRPEASITQLTRARKTLESLEKTYTARESVPLVPRLELWDPYFALGAELLDRKRSPDGLEMLLKGLEALGFSIVACPPRNGVDEKDCKRATLEIKRWGQANDYTASTFFRMMHAYEKLAPELCEVAKEYASVAYSICYGEKETIGILSRHCS</sequence>
<dbReference type="Gene3D" id="2.170.270.10">
    <property type="entry name" value="SET domain"/>
    <property type="match status" value="1"/>
</dbReference>
<dbReference type="Gene3D" id="1.25.40.10">
    <property type="entry name" value="Tetratricopeptide repeat domain"/>
    <property type="match status" value="1"/>
</dbReference>
<gene>
    <name evidence="2" type="ORF">BKA67DRAFT_585158</name>
</gene>
<accession>A0A9P8RGD6</accession>
<reference evidence="2" key="1">
    <citation type="journal article" date="2021" name="Nat. Commun.">
        <title>Genetic determinants of endophytism in the Arabidopsis root mycobiome.</title>
        <authorList>
            <person name="Mesny F."/>
            <person name="Miyauchi S."/>
            <person name="Thiergart T."/>
            <person name="Pickel B."/>
            <person name="Atanasova L."/>
            <person name="Karlsson M."/>
            <person name="Huettel B."/>
            <person name="Barry K.W."/>
            <person name="Haridas S."/>
            <person name="Chen C."/>
            <person name="Bauer D."/>
            <person name="Andreopoulos W."/>
            <person name="Pangilinan J."/>
            <person name="LaButti K."/>
            <person name="Riley R."/>
            <person name="Lipzen A."/>
            <person name="Clum A."/>
            <person name="Drula E."/>
            <person name="Henrissat B."/>
            <person name="Kohler A."/>
            <person name="Grigoriev I.V."/>
            <person name="Martin F.M."/>
            <person name="Hacquard S."/>
        </authorList>
    </citation>
    <scope>NUCLEOTIDE SEQUENCE</scope>
    <source>
        <strain evidence="2">MPI-SDFR-AT-0073</strain>
    </source>
</reference>
<evidence type="ECO:0000259" key="1">
    <source>
        <dbReference type="PROSITE" id="PS50280"/>
    </source>
</evidence>
<evidence type="ECO:0000313" key="3">
    <source>
        <dbReference type="Proteomes" id="UP000758603"/>
    </source>
</evidence>
<dbReference type="PANTHER" id="PTHR47643">
    <property type="entry name" value="TPR DOMAIN PROTEIN (AFU_ORTHOLOGUE AFUA_5G12710)"/>
    <property type="match status" value="1"/>
</dbReference>
<dbReference type="InterPro" id="IPR053209">
    <property type="entry name" value="Gramillin-biosynth_MTr"/>
</dbReference>
<organism evidence="2 3">
    <name type="scientific">Truncatella angustata</name>
    <dbReference type="NCBI Taxonomy" id="152316"/>
    <lineage>
        <taxon>Eukaryota</taxon>
        <taxon>Fungi</taxon>
        <taxon>Dikarya</taxon>
        <taxon>Ascomycota</taxon>
        <taxon>Pezizomycotina</taxon>
        <taxon>Sordariomycetes</taxon>
        <taxon>Xylariomycetidae</taxon>
        <taxon>Amphisphaeriales</taxon>
        <taxon>Sporocadaceae</taxon>
        <taxon>Truncatella</taxon>
    </lineage>
</organism>
<dbReference type="PROSITE" id="PS50280">
    <property type="entry name" value="SET"/>
    <property type="match status" value="1"/>
</dbReference>
<dbReference type="GeneID" id="70133080"/>
<dbReference type="SUPFAM" id="SSF48452">
    <property type="entry name" value="TPR-like"/>
    <property type="match status" value="1"/>
</dbReference>
<dbReference type="Proteomes" id="UP000758603">
    <property type="component" value="Unassembled WGS sequence"/>
</dbReference>
<dbReference type="InterPro" id="IPR001214">
    <property type="entry name" value="SET_dom"/>
</dbReference>
<dbReference type="PANTHER" id="PTHR47643:SF2">
    <property type="entry name" value="TPR DOMAIN PROTEIN (AFU_ORTHOLOGUE AFUA_5G12710)"/>
    <property type="match status" value="1"/>
</dbReference>
<protein>
    <recommendedName>
        <fullName evidence="1">SET domain-containing protein</fullName>
    </recommendedName>
</protein>